<reference evidence="7 8" key="1">
    <citation type="submission" date="2018-10" db="EMBL/GenBank/DDBJ databases">
        <title>Genomic Encyclopedia of Type Strains, Phase IV (KMG-IV): sequencing the most valuable type-strain genomes for metagenomic binning, comparative biology and taxonomic classification.</title>
        <authorList>
            <person name="Goeker M."/>
        </authorList>
    </citation>
    <scope>NUCLEOTIDE SEQUENCE [LARGE SCALE GENOMIC DNA]</scope>
    <source>
        <strain evidence="7 8">DSM 23229</strain>
    </source>
</reference>
<feature type="domain" description="Xylulose 5-phosphate/Fructose 6-phosphate phosphoketolase N-terminal" evidence="6">
    <location>
        <begin position="19"/>
        <end position="379"/>
    </location>
</feature>
<keyword evidence="4" id="KW-0456">Lyase</keyword>
<comment type="similarity">
    <text evidence="2">Belongs to the XFP family.</text>
</comment>
<evidence type="ECO:0000259" key="5">
    <source>
        <dbReference type="Pfam" id="PF09363"/>
    </source>
</evidence>
<keyword evidence="3" id="KW-0786">Thiamine pyrophosphate</keyword>
<dbReference type="InterPro" id="IPR009014">
    <property type="entry name" value="Transketo_C/PFOR_II"/>
</dbReference>
<protein>
    <submittedName>
        <fullName evidence="7">Xylulose-5-phosphate/fructose-6-phosphate phosphoketolase</fullName>
    </submittedName>
</protein>
<evidence type="ECO:0000256" key="2">
    <source>
        <dbReference type="ARBA" id="ARBA00005623"/>
    </source>
</evidence>
<accession>A0A420WWS9</accession>
<gene>
    <name evidence="7" type="ORF">C7446_1389</name>
</gene>
<evidence type="ECO:0000256" key="4">
    <source>
        <dbReference type="ARBA" id="ARBA00023239"/>
    </source>
</evidence>
<sequence>MAAHDTAQTRQQAATLAPDESTLEQIDRWWRAANYLAVGQIYLQDNPLLREPLEPEHIKPRLLGHWGTSPGLNLIYAHLNEQIRARELDMTYLTGPGHGGPALLANVWLEGSYSEHFPHVSRDEAGMRQLFRQFSTPGGVPSHVSVPTPGSIHEGGELGYVLVHAFGAVFDNPGLIAAAVVGDGEAETGPLEGSWKGMRFLNPARDGAVLPILHLNGYKIGSPTVLSRESDETLTHYFRGHGYEPRFVEGDDPMTVHRAMAETLTEVIDEIHAIQRRAREEGVREKPAWPMIVMRTPKGWTGPDRVDGVPVEGTFHAHQVPMGGVRDNDEHRAHLERWMRSYRPEELFDEQGRPHREITDRAPRGEQRMGSNPHANGGKLRQPLTLRDLQAYAVEVTEDNRARELHGSTERLGQYMRDIYRDNPTTFRLFCPDEVNSNKLGAVFEATDRCLVSEIHDQDEQVSRDGRMMEVLSEHNCNGWLEGYVLTGRHGLFASYEAFASIIDSMAVQHAKWLEHARNVSWREPVPSMNYLLTSTCWRNDHNGFSHQGPGFIDNLLTKQAEVIRIYLPPDANCLLSVAEHCFQSVDYLNAIVIDKHPQLQYLSMEEAREHCRLGCDVWEWASNCGDEEPDIVMACAGDIATQETLAAVDLLRSYLPALKVRVVNVVDLMSLDVDHPHGISQARFVSLFTADRPVLFAFHGYRGVVHQLIHHRPGTDRVHVRGYMEAGTTTTPFDMTVLNRMSRIHLALDALRYVPKQLERAAGIISDLEALLKRHERYIQEHFEDMPEITEWVWSNGHARLPARDEP</sequence>
<dbReference type="Pfam" id="PF09364">
    <property type="entry name" value="XFP_N"/>
    <property type="match status" value="1"/>
</dbReference>
<dbReference type="GO" id="GO:0016832">
    <property type="term" value="F:aldehyde-lyase activity"/>
    <property type="evidence" value="ECO:0007669"/>
    <property type="project" value="InterPro"/>
</dbReference>
<dbReference type="NCBIfam" id="NF003619">
    <property type="entry name" value="PRK05261.1-4"/>
    <property type="match status" value="1"/>
</dbReference>
<evidence type="ECO:0000256" key="3">
    <source>
        <dbReference type="ARBA" id="ARBA00023052"/>
    </source>
</evidence>
<dbReference type="InterPro" id="IPR005593">
    <property type="entry name" value="Xul5P/Fru6P_PKetolase"/>
</dbReference>
<evidence type="ECO:0000313" key="8">
    <source>
        <dbReference type="Proteomes" id="UP000281975"/>
    </source>
</evidence>
<comment type="cofactor">
    <cofactor evidence="1">
        <name>thiamine diphosphate</name>
        <dbReference type="ChEBI" id="CHEBI:58937"/>
    </cofactor>
</comment>
<dbReference type="InterPro" id="IPR018969">
    <property type="entry name" value="Xul5P/Fru6P_PKetolase_C"/>
</dbReference>
<evidence type="ECO:0000256" key="1">
    <source>
        <dbReference type="ARBA" id="ARBA00001964"/>
    </source>
</evidence>
<dbReference type="SUPFAM" id="SSF52518">
    <property type="entry name" value="Thiamin diphosphate-binding fold (THDP-binding)"/>
    <property type="match status" value="2"/>
</dbReference>
<dbReference type="Gene3D" id="3.40.50.920">
    <property type="match status" value="1"/>
</dbReference>
<dbReference type="Pfam" id="PF03894">
    <property type="entry name" value="XFP"/>
    <property type="match status" value="1"/>
</dbReference>
<dbReference type="SUPFAM" id="SSF52922">
    <property type="entry name" value="TK C-terminal domain-like"/>
    <property type="match status" value="1"/>
</dbReference>
<proteinExistence type="inferred from homology"/>
<name>A0A420WWS9_9GAMM</name>
<dbReference type="InterPro" id="IPR019789">
    <property type="entry name" value="Xul5P/Fru6P_PKetolase_ThDP_BS"/>
</dbReference>
<dbReference type="AlphaFoldDB" id="A0A420WWS9"/>
<organism evidence="7 8">
    <name type="scientific">Kushneria sinocarnis</name>
    <dbReference type="NCBI Taxonomy" id="595502"/>
    <lineage>
        <taxon>Bacteria</taxon>
        <taxon>Pseudomonadati</taxon>
        <taxon>Pseudomonadota</taxon>
        <taxon>Gammaproteobacteria</taxon>
        <taxon>Oceanospirillales</taxon>
        <taxon>Halomonadaceae</taxon>
        <taxon>Kushneria</taxon>
    </lineage>
</organism>
<dbReference type="InterPro" id="IPR029061">
    <property type="entry name" value="THDP-binding"/>
</dbReference>
<dbReference type="PIRSF" id="PIRSF017245">
    <property type="entry name" value="Phosphoketolase"/>
    <property type="match status" value="1"/>
</dbReference>
<dbReference type="Pfam" id="PF09363">
    <property type="entry name" value="XFP_C"/>
    <property type="match status" value="1"/>
</dbReference>
<dbReference type="Proteomes" id="UP000281975">
    <property type="component" value="Unassembled WGS sequence"/>
</dbReference>
<dbReference type="PANTHER" id="PTHR31273:SF0">
    <property type="entry name" value="PHOSPHOKETOLASE-RELATED"/>
    <property type="match status" value="1"/>
</dbReference>
<dbReference type="Gene3D" id="3.40.50.970">
    <property type="match status" value="2"/>
</dbReference>
<comment type="caution">
    <text evidence="7">The sequence shown here is derived from an EMBL/GenBank/DDBJ whole genome shotgun (WGS) entry which is preliminary data.</text>
</comment>
<dbReference type="InterPro" id="IPR018970">
    <property type="entry name" value="Xul5P/Fru6P_PKetolase_N"/>
</dbReference>
<dbReference type="InterPro" id="IPR019790">
    <property type="entry name" value="Xul5P/Fru6P_PKetolase_CS"/>
</dbReference>
<evidence type="ECO:0000259" key="6">
    <source>
        <dbReference type="Pfam" id="PF09364"/>
    </source>
</evidence>
<keyword evidence="8" id="KW-1185">Reference proteome</keyword>
<dbReference type="PANTHER" id="PTHR31273">
    <property type="entry name" value="PHOSPHOKETOLASE-RELATED"/>
    <property type="match status" value="1"/>
</dbReference>
<dbReference type="NCBIfam" id="NF003616">
    <property type="entry name" value="PRK05261.1-1"/>
    <property type="match status" value="1"/>
</dbReference>
<dbReference type="PROSITE" id="PS60003">
    <property type="entry name" value="PHOSPHOKETOLASE_2"/>
    <property type="match status" value="1"/>
</dbReference>
<dbReference type="OrthoDB" id="9768449at2"/>
<dbReference type="GO" id="GO:0005975">
    <property type="term" value="P:carbohydrate metabolic process"/>
    <property type="evidence" value="ECO:0007669"/>
    <property type="project" value="InterPro"/>
</dbReference>
<dbReference type="RefSeq" id="WP_121172375.1">
    <property type="nucleotide sequence ID" value="NZ_RBIN01000004.1"/>
</dbReference>
<evidence type="ECO:0000313" key="7">
    <source>
        <dbReference type="EMBL" id="RKR04189.1"/>
    </source>
</evidence>
<feature type="domain" description="Xylulose 5-phosphate/Fructose 6-phosphate phosphoketolase C-terminal" evidence="5">
    <location>
        <begin position="596"/>
        <end position="795"/>
    </location>
</feature>
<dbReference type="PROSITE" id="PS60002">
    <property type="entry name" value="PHOSPHOKETOLASE_1"/>
    <property type="match status" value="1"/>
</dbReference>
<dbReference type="EMBL" id="RBIN01000004">
    <property type="protein sequence ID" value="RKR04189.1"/>
    <property type="molecule type" value="Genomic_DNA"/>
</dbReference>